<dbReference type="SUPFAM" id="SSF46785">
    <property type="entry name" value="Winged helix' DNA-binding domain"/>
    <property type="match status" value="1"/>
</dbReference>
<dbReference type="eggNOG" id="COG0583">
    <property type="taxonomic scope" value="Bacteria"/>
</dbReference>
<keyword evidence="4" id="KW-0804">Transcription</keyword>
<accession>A0A090R6C7</accession>
<dbReference type="Gene3D" id="1.10.10.10">
    <property type="entry name" value="Winged helix-like DNA-binding domain superfamily/Winged helix DNA-binding domain"/>
    <property type="match status" value="1"/>
</dbReference>
<dbReference type="Pfam" id="PF00126">
    <property type="entry name" value="HTH_1"/>
    <property type="match status" value="1"/>
</dbReference>
<dbReference type="InterPro" id="IPR000847">
    <property type="entry name" value="LysR_HTH_N"/>
</dbReference>
<organism evidence="6 7">
    <name type="scientific">Photobacterium aphoticum</name>
    <dbReference type="NCBI Taxonomy" id="754436"/>
    <lineage>
        <taxon>Bacteria</taxon>
        <taxon>Pseudomonadati</taxon>
        <taxon>Pseudomonadota</taxon>
        <taxon>Gammaproteobacteria</taxon>
        <taxon>Vibrionales</taxon>
        <taxon>Vibrionaceae</taxon>
        <taxon>Photobacterium</taxon>
    </lineage>
</organism>
<evidence type="ECO:0000313" key="7">
    <source>
        <dbReference type="Proteomes" id="UP000029227"/>
    </source>
</evidence>
<evidence type="ECO:0000259" key="5">
    <source>
        <dbReference type="PROSITE" id="PS50931"/>
    </source>
</evidence>
<dbReference type="GO" id="GO:0003700">
    <property type="term" value="F:DNA-binding transcription factor activity"/>
    <property type="evidence" value="ECO:0007669"/>
    <property type="project" value="InterPro"/>
</dbReference>
<gene>
    <name evidence="6" type="ORF">JCM19237_6095</name>
</gene>
<evidence type="ECO:0000313" key="6">
    <source>
        <dbReference type="EMBL" id="GAL03202.1"/>
    </source>
</evidence>
<dbReference type="Gene3D" id="3.40.190.10">
    <property type="entry name" value="Periplasmic binding protein-like II"/>
    <property type="match status" value="1"/>
</dbReference>
<sequence>MEIYYPLEYDSMLNPVWLNTFKTLIEIGHFTQTAEKLFMTQPGVSQHIKKLEAACGHDLIKRINKQFELTEQGRLVYDYALRVAAEEQQLLDSLSFDDPFEGTCRVSCSGSLALWLYPHLLTLQKAHPQLTMSLEVAPNYKILDGLQAGTVDLGIVTHIPNPSCITAEYWDRNRYVLHCQRLWQIRP</sequence>
<dbReference type="InterPro" id="IPR036388">
    <property type="entry name" value="WH-like_DNA-bd_sf"/>
</dbReference>
<evidence type="ECO:0000256" key="2">
    <source>
        <dbReference type="ARBA" id="ARBA00023015"/>
    </source>
</evidence>
<protein>
    <submittedName>
        <fullName evidence="6">Transcriptional regulator LysR family</fullName>
    </submittedName>
</protein>
<feature type="domain" description="HTH lysR-type" evidence="5">
    <location>
        <begin position="13"/>
        <end position="70"/>
    </location>
</feature>
<proteinExistence type="inferred from homology"/>
<dbReference type="PANTHER" id="PTHR30126:SF99">
    <property type="entry name" value="TRANSCRIPTIONAL REGULATOR LYSR FAMILY"/>
    <property type="match status" value="1"/>
</dbReference>
<dbReference type="GO" id="GO:0000976">
    <property type="term" value="F:transcription cis-regulatory region binding"/>
    <property type="evidence" value="ECO:0007669"/>
    <property type="project" value="TreeGrafter"/>
</dbReference>
<dbReference type="EMBL" id="BBMN01000001">
    <property type="protein sequence ID" value="GAL03202.1"/>
    <property type="molecule type" value="Genomic_DNA"/>
</dbReference>
<reference evidence="6 7" key="1">
    <citation type="journal article" date="2014" name="Genome Announc.">
        <title>Draft Genome Sequences of Two Vibrionaceae Species, Vibrio ponticus C121 and Photobacterium aphoticum C119, Isolated as Coral Reef Microbiota.</title>
        <authorList>
            <person name="Al-saari N."/>
            <person name="Meirelles P.M."/>
            <person name="Mino S."/>
            <person name="Suda W."/>
            <person name="Oshima K."/>
            <person name="Hattori M."/>
            <person name="Ohkuma M."/>
            <person name="Thompson F.L."/>
            <person name="Gomez-Gil B."/>
            <person name="Sawabe T."/>
            <person name="Sawabe T."/>
        </authorList>
    </citation>
    <scope>NUCLEOTIDE SEQUENCE [LARGE SCALE GENOMIC DNA]</scope>
    <source>
        <strain evidence="6 7">JCM 19237</strain>
    </source>
</reference>
<dbReference type="PROSITE" id="PS50931">
    <property type="entry name" value="HTH_LYSR"/>
    <property type="match status" value="1"/>
</dbReference>
<comment type="similarity">
    <text evidence="1">Belongs to the LysR transcriptional regulatory family.</text>
</comment>
<dbReference type="InterPro" id="IPR005119">
    <property type="entry name" value="LysR_subst-bd"/>
</dbReference>
<dbReference type="Pfam" id="PF03466">
    <property type="entry name" value="LysR_substrate"/>
    <property type="match status" value="1"/>
</dbReference>
<evidence type="ECO:0000256" key="4">
    <source>
        <dbReference type="ARBA" id="ARBA00023163"/>
    </source>
</evidence>
<keyword evidence="3" id="KW-0238">DNA-binding</keyword>
<dbReference type="Proteomes" id="UP000029227">
    <property type="component" value="Unassembled WGS sequence"/>
</dbReference>
<dbReference type="AlphaFoldDB" id="A0A090R6C7"/>
<evidence type="ECO:0000256" key="1">
    <source>
        <dbReference type="ARBA" id="ARBA00009437"/>
    </source>
</evidence>
<dbReference type="CDD" id="cd05466">
    <property type="entry name" value="PBP2_LTTR_substrate"/>
    <property type="match status" value="1"/>
</dbReference>
<dbReference type="PANTHER" id="PTHR30126">
    <property type="entry name" value="HTH-TYPE TRANSCRIPTIONAL REGULATOR"/>
    <property type="match status" value="1"/>
</dbReference>
<keyword evidence="2" id="KW-0805">Transcription regulation</keyword>
<comment type="caution">
    <text evidence="6">The sequence shown here is derived from an EMBL/GenBank/DDBJ whole genome shotgun (WGS) entry which is preliminary data.</text>
</comment>
<dbReference type="InterPro" id="IPR036390">
    <property type="entry name" value="WH_DNA-bd_sf"/>
</dbReference>
<dbReference type="STRING" id="754436.JCM19237_6095"/>
<evidence type="ECO:0000256" key="3">
    <source>
        <dbReference type="ARBA" id="ARBA00023125"/>
    </source>
</evidence>
<name>A0A090R6C7_9GAMM</name>
<dbReference type="SUPFAM" id="SSF53850">
    <property type="entry name" value="Periplasmic binding protein-like II"/>
    <property type="match status" value="1"/>
</dbReference>
<dbReference type="PRINTS" id="PR00039">
    <property type="entry name" value="HTHLYSR"/>
</dbReference>